<name>A0A9Q1DIC4_CONCO</name>
<evidence type="ECO:0000256" key="2">
    <source>
        <dbReference type="ARBA" id="ARBA00022723"/>
    </source>
</evidence>
<evidence type="ECO:0000256" key="3">
    <source>
        <dbReference type="ARBA" id="ARBA00022833"/>
    </source>
</evidence>
<dbReference type="EMBL" id="JAFJMO010000007">
    <property type="protein sequence ID" value="KAJ8271612.1"/>
    <property type="molecule type" value="Genomic_DNA"/>
</dbReference>
<dbReference type="FunFam" id="3.90.180.10:FF:000067">
    <property type="entry name" value="alcohol dehydrogenase 1-like isoform X1"/>
    <property type="match status" value="1"/>
</dbReference>
<evidence type="ECO:0000256" key="4">
    <source>
        <dbReference type="ARBA" id="ARBA00023002"/>
    </source>
</evidence>
<dbReference type="PANTHER" id="PTHR43880:SF3">
    <property type="entry name" value="ALCOHOL DEHYDROGENASE 8A-RELATED"/>
    <property type="match status" value="1"/>
</dbReference>
<organism evidence="6 7">
    <name type="scientific">Conger conger</name>
    <name type="common">Conger eel</name>
    <name type="synonym">Muraena conger</name>
    <dbReference type="NCBI Taxonomy" id="82655"/>
    <lineage>
        <taxon>Eukaryota</taxon>
        <taxon>Metazoa</taxon>
        <taxon>Chordata</taxon>
        <taxon>Craniata</taxon>
        <taxon>Vertebrata</taxon>
        <taxon>Euteleostomi</taxon>
        <taxon>Actinopterygii</taxon>
        <taxon>Neopterygii</taxon>
        <taxon>Teleostei</taxon>
        <taxon>Anguilliformes</taxon>
        <taxon>Congridae</taxon>
        <taxon>Conger</taxon>
    </lineage>
</organism>
<dbReference type="Gene3D" id="3.40.50.720">
    <property type="entry name" value="NAD(P)-binding Rossmann-like Domain"/>
    <property type="match status" value="1"/>
</dbReference>
<keyword evidence="3" id="KW-0862">Zinc</keyword>
<feature type="domain" description="Alcohol dehydrogenase-like N-terminal" evidence="5">
    <location>
        <begin position="34"/>
        <end position="168"/>
    </location>
</feature>
<keyword evidence="7" id="KW-1185">Reference proteome</keyword>
<dbReference type="InterPro" id="IPR011032">
    <property type="entry name" value="GroES-like_sf"/>
</dbReference>
<dbReference type="GO" id="GO:0008270">
    <property type="term" value="F:zinc ion binding"/>
    <property type="evidence" value="ECO:0007669"/>
    <property type="project" value="InterPro"/>
</dbReference>
<evidence type="ECO:0000259" key="5">
    <source>
        <dbReference type="Pfam" id="PF08240"/>
    </source>
</evidence>
<dbReference type="PROSITE" id="PS00059">
    <property type="entry name" value="ADH_ZINC"/>
    <property type="match status" value="1"/>
</dbReference>
<dbReference type="GO" id="GO:0046294">
    <property type="term" value="P:formaldehyde catabolic process"/>
    <property type="evidence" value="ECO:0007669"/>
    <property type="project" value="TreeGrafter"/>
</dbReference>
<comment type="caution">
    <text evidence="6">The sequence shown here is derived from an EMBL/GenBank/DDBJ whole genome shotgun (WGS) entry which is preliminary data.</text>
</comment>
<comment type="cofactor">
    <cofactor evidence="1">
        <name>Zn(2+)</name>
        <dbReference type="ChEBI" id="CHEBI:29105"/>
    </cofactor>
</comment>
<dbReference type="GO" id="GO:0005829">
    <property type="term" value="C:cytosol"/>
    <property type="evidence" value="ECO:0007669"/>
    <property type="project" value="TreeGrafter"/>
</dbReference>
<accession>A0A9Q1DIC4</accession>
<reference evidence="6" key="1">
    <citation type="journal article" date="2023" name="Science">
        <title>Genome structures resolve the early diversification of teleost fishes.</title>
        <authorList>
            <person name="Parey E."/>
            <person name="Louis A."/>
            <person name="Montfort J."/>
            <person name="Bouchez O."/>
            <person name="Roques C."/>
            <person name="Iampietro C."/>
            <person name="Lluch J."/>
            <person name="Castinel A."/>
            <person name="Donnadieu C."/>
            <person name="Desvignes T."/>
            <person name="Floi Bucao C."/>
            <person name="Jouanno E."/>
            <person name="Wen M."/>
            <person name="Mejri S."/>
            <person name="Dirks R."/>
            <person name="Jansen H."/>
            <person name="Henkel C."/>
            <person name="Chen W.J."/>
            <person name="Zahm M."/>
            <person name="Cabau C."/>
            <person name="Klopp C."/>
            <person name="Thompson A.W."/>
            <person name="Robinson-Rechavi M."/>
            <person name="Braasch I."/>
            <person name="Lecointre G."/>
            <person name="Bobe J."/>
            <person name="Postlethwait J.H."/>
            <person name="Berthelot C."/>
            <person name="Roest Crollius H."/>
            <person name="Guiguen Y."/>
        </authorList>
    </citation>
    <scope>NUCLEOTIDE SEQUENCE</scope>
    <source>
        <strain evidence="6">Concon-B</strain>
    </source>
</reference>
<dbReference type="Pfam" id="PF08240">
    <property type="entry name" value="ADH_N"/>
    <property type="match status" value="1"/>
</dbReference>
<sequence>MATVGKVIKCRAAVAWGPNIPLVMEEIEVAPPEANEIRIKIVATAVCHTDLYFLRERGRGEGFPAVLGHEGAGIVESVGPGVTRFNPGDTVIPLFVSQCRDCRFCRNPNTNQCDKSWSSQRPGKRLDVSSDTTSRLQCRGQTLLQYMGTSTFSEYTVVKEIAAAKIPDSAPLDKACLLGCGVATGYGAAVNTAKVTTSKWEKLKPVNCANIRSANFK</sequence>
<evidence type="ECO:0000313" key="6">
    <source>
        <dbReference type="EMBL" id="KAJ8271612.1"/>
    </source>
</evidence>
<dbReference type="Gene3D" id="3.90.180.10">
    <property type="entry name" value="Medium-chain alcohol dehydrogenases, catalytic domain"/>
    <property type="match status" value="1"/>
</dbReference>
<dbReference type="GO" id="GO:0051903">
    <property type="term" value="F:S-(hydroxymethyl)glutathione dehydrogenase [NAD(P)+] activity"/>
    <property type="evidence" value="ECO:0007669"/>
    <property type="project" value="TreeGrafter"/>
</dbReference>
<evidence type="ECO:0000256" key="1">
    <source>
        <dbReference type="ARBA" id="ARBA00001947"/>
    </source>
</evidence>
<dbReference type="OrthoDB" id="417550at2759"/>
<protein>
    <recommendedName>
        <fullName evidence="5">Alcohol dehydrogenase-like N-terminal domain-containing protein</fullName>
    </recommendedName>
</protein>
<dbReference type="PANTHER" id="PTHR43880">
    <property type="entry name" value="ALCOHOL DEHYDROGENASE"/>
    <property type="match status" value="1"/>
</dbReference>
<keyword evidence="2" id="KW-0479">Metal-binding</keyword>
<dbReference type="SUPFAM" id="SSF50129">
    <property type="entry name" value="GroES-like"/>
    <property type="match status" value="1"/>
</dbReference>
<gene>
    <name evidence="6" type="ORF">COCON_G00104710</name>
</gene>
<dbReference type="Proteomes" id="UP001152803">
    <property type="component" value="Unassembled WGS sequence"/>
</dbReference>
<dbReference type="InterPro" id="IPR013154">
    <property type="entry name" value="ADH-like_N"/>
</dbReference>
<dbReference type="InterPro" id="IPR002328">
    <property type="entry name" value="ADH_Zn_CS"/>
</dbReference>
<evidence type="ECO:0000313" key="7">
    <source>
        <dbReference type="Proteomes" id="UP001152803"/>
    </source>
</evidence>
<proteinExistence type="predicted"/>
<keyword evidence="4" id="KW-0560">Oxidoreductase</keyword>
<dbReference type="AlphaFoldDB" id="A0A9Q1DIC4"/>